<feature type="compositionally biased region" description="Basic and acidic residues" evidence="1">
    <location>
        <begin position="614"/>
        <end position="637"/>
    </location>
</feature>
<dbReference type="Pfam" id="PF14661">
    <property type="entry name" value="HAUS6_N"/>
    <property type="match status" value="1"/>
</dbReference>
<evidence type="ECO:0000259" key="2">
    <source>
        <dbReference type="Pfam" id="PF14661"/>
    </source>
</evidence>
<dbReference type="OrthoDB" id="5575722at2759"/>
<dbReference type="EMBL" id="AZGY01000014">
    <property type="protein sequence ID" value="KZZ92824.1"/>
    <property type="molecule type" value="Genomic_DNA"/>
</dbReference>
<reference evidence="3 4" key="1">
    <citation type="journal article" date="2016" name="Genome Biol. Evol.">
        <title>Divergent and convergent evolution of fungal pathogenicity.</title>
        <authorList>
            <person name="Shang Y."/>
            <person name="Xiao G."/>
            <person name="Zheng P."/>
            <person name="Cen K."/>
            <person name="Zhan S."/>
            <person name="Wang C."/>
        </authorList>
    </citation>
    <scope>NUCLEOTIDE SEQUENCE [LARGE SCALE GENOMIC DNA]</scope>
    <source>
        <strain evidence="3 4">RCEF 2490</strain>
    </source>
</reference>
<protein>
    <recommendedName>
        <fullName evidence="2">HAUS augmin-like complex subunit 6 N-terminal domain-containing protein</fullName>
    </recommendedName>
</protein>
<feature type="region of interest" description="Disordered" evidence="1">
    <location>
        <begin position="1"/>
        <end position="40"/>
    </location>
</feature>
<sequence length="729" mass="81340">MAAYQQRTRPRPNAPSSLQKDRMPAMAPANGRPLTETAVSRRSGSASLSIFLANLRLLDLDKVPDWPSITPDAFAGTGAQGQKRRVQCVEWALFKLFAIWDPEEMASKMRPYFPPVDQMQSINLRNALLRALENAKKTGVLGRDCVIRKTMLDDCRGERLEEVLSHFSTAVLKKVVEGDMRSASAHPPISLCLALQSKHNEHGDLELKTLILAHKVSLRRLLAQKRDTKSKFRSYCDLLNVAEGAISRRTEAVRAKEADSKRDTLSNSTRKELLRGVSMNWSGNANWMDTLLRGDSEVQGSGLFAMSFPDIWQHVQQGSLAEIDNGTPGLLGQLEERVKSQNDALAKWDAFRKETFGHASEKHHSSIQNQPDQGPRQKSIDFGFRAHADLQVEKMAKSHDVGLRGPPKLAQEHAEVIERLSNKLSTTRDSKSNFDRFIERLDAESRHLTGVGKKPVLGTESVADVSDVEDGLYEPEPAHIPVRTNRARLETLRRRSVNSDIIESKTLDQCPSRKPPVAPPRRDDEDFIPRERADLGLLPVEASIKVEPQPSPSQAVAEGIISAMYLASPTPEKRPKKRPVLSLAQRARLSMAGRQSTFLDDEPDLPVPSTTKPMKHDATSTVRTESDGVKSNSRDVDSMDLSSRTRLSMVGLEQAQKKAQLKRRRSLRQSSVPPRKEGVGGHFPTIKEEHGQDHHSDLAEELMLEEDMEAVFKSRPKMRTSPLGSPTKH</sequence>
<dbReference type="STRING" id="1081109.A0A167ZLM1"/>
<dbReference type="Proteomes" id="UP000078544">
    <property type="component" value="Unassembled WGS sequence"/>
</dbReference>
<name>A0A167ZLM1_9HYPO</name>
<feature type="compositionally biased region" description="Basic and acidic residues" evidence="1">
    <location>
        <begin position="674"/>
        <end position="695"/>
    </location>
</feature>
<feature type="region of interest" description="Disordered" evidence="1">
    <location>
        <begin position="358"/>
        <end position="377"/>
    </location>
</feature>
<keyword evidence="4" id="KW-1185">Reference proteome</keyword>
<gene>
    <name evidence="3" type="ORF">AAL_05856</name>
</gene>
<feature type="region of interest" description="Disordered" evidence="1">
    <location>
        <begin position="598"/>
        <end position="695"/>
    </location>
</feature>
<organism evidence="3 4">
    <name type="scientific">Moelleriella libera RCEF 2490</name>
    <dbReference type="NCBI Taxonomy" id="1081109"/>
    <lineage>
        <taxon>Eukaryota</taxon>
        <taxon>Fungi</taxon>
        <taxon>Dikarya</taxon>
        <taxon>Ascomycota</taxon>
        <taxon>Pezizomycotina</taxon>
        <taxon>Sordariomycetes</taxon>
        <taxon>Hypocreomycetidae</taxon>
        <taxon>Hypocreales</taxon>
        <taxon>Clavicipitaceae</taxon>
        <taxon>Moelleriella</taxon>
    </lineage>
</organism>
<evidence type="ECO:0000313" key="4">
    <source>
        <dbReference type="Proteomes" id="UP000078544"/>
    </source>
</evidence>
<evidence type="ECO:0000256" key="1">
    <source>
        <dbReference type="SAM" id="MobiDB-lite"/>
    </source>
</evidence>
<dbReference type="InterPro" id="IPR028163">
    <property type="entry name" value="HAUS_6_N"/>
</dbReference>
<feature type="domain" description="HAUS augmin-like complex subunit 6 N-terminal" evidence="2">
    <location>
        <begin position="51"/>
        <end position="282"/>
    </location>
</feature>
<proteinExistence type="predicted"/>
<feature type="region of interest" description="Disordered" evidence="1">
    <location>
        <begin position="502"/>
        <end position="525"/>
    </location>
</feature>
<dbReference type="AlphaFoldDB" id="A0A167ZLM1"/>
<comment type="caution">
    <text evidence="3">The sequence shown here is derived from an EMBL/GenBank/DDBJ whole genome shotgun (WGS) entry which is preliminary data.</text>
</comment>
<accession>A0A167ZLM1</accession>
<evidence type="ECO:0000313" key="3">
    <source>
        <dbReference type="EMBL" id="KZZ92824.1"/>
    </source>
</evidence>